<accession>A0AAN9N367</accession>
<evidence type="ECO:0000313" key="2">
    <source>
        <dbReference type="EMBL" id="KAK7363112.1"/>
    </source>
</evidence>
<evidence type="ECO:0000313" key="3">
    <source>
        <dbReference type="Proteomes" id="UP001367508"/>
    </source>
</evidence>
<feature type="region of interest" description="Disordered" evidence="1">
    <location>
        <begin position="1"/>
        <end position="35"/>
    </location>
</feature>
<proteinExistence type="predicted"/>
<comment type="caution">
    <text evidence="2">The sequence shown here is derived from an EMBL/GenBank/DDBJ whole genome shotgun (WGS) entry which is preliminary data.</text>
</comment>
<evidence type="ECO:0000256" key="1">
    <source>
        <dbReference type="SAM" id="MobiDB-lite"/>
    </source>
</evidence>
<gene>
    <name evidence="2" type="ORF">VNO77_05242</name>
</gene>
<keyword evidence="3" id="KW-1185">Reference proteome</keyword>
<reference evidence="2 3" key="1">
    <citation type="submission" date="2024-01" db="EMBL/GenBank/DDBJ databases">
        <title>The genomes of 5 underutilized Papilionoideae crops provide insights into root nodulation and disease resistanc.</title>
        <authorList>
            <person name="Jiang F."/>
        </authorList>
    </citation>
    <scope>NUCLEOTIDE SEQUENCE [LARGE SCALE GENOMIC DNA]</scope>
    <source>
        <strain evidence="2">LVBAO_FW01</strain>
        <tissue evidence="2">Leaves</tissue>
    </source>
</reference>
<sequence length="127" mass="14499">MSSFCHPLRTEARTSDDEAYDESRKGESSAVWEEEAKCSEERSRGEAVQILVAEEGIFLSHATIFCGNNATPPTQSSFLFSFIHFYEELRYPSPVLCPLCRIWSLIVDVTCIDSFAITKYLYLHVLY</sequence>
<protein>
    <submittedName>
        <fullName evidence="2">Uncharacterized protein</fullName>
    </submittedName>
</protein>
<dbReference type="AlphaFoldDB" id="A0AAN9N367"/>
<dbReference type="Proteomes" id="UP001367508">
    <property type="component" value="Unassembled WGS sequence"/>
</dbReference>
<dbReference type="EMBL" id="JAYMYQ010000001">
    <property type="protein sequence ID" value="KAK7363112.1"/>
    <property type="molecule type" value="Genomic_DNA"/>
</dbReference>
<organism evidence="2 3">
    <name type="scientific">Canavalia gladiata</name>
    <name type="common">Sword bean</name>
    <name type="synonym">Dolichos gladiatus</name>
    <dbReference type="NCBI Taxonomy" id="3824"/>
    <lineage>
        <taxon>Eukaryota</taxon>
        <taxon>Viridiplantae</taxon>
        <taxon>Streptophyta</taxon>
        <taxon>Embryophyta</taxon>
        <taxon>Tracheophyta</taxon>
        <taxon>Spermatophyta</taxon>
        <taxon>Magnoliopsida</taxon>
        <taxon>eudicotyledons</taxon>
        <taxon>Gunneridae</taxon>
        <taxon>Pentapetalae</taxon>
        <taxon>rosids</taxon>
        <taxon>fabids</taxon>
        <taxon>Fabales</taxon>
        <taxon>Fabaceae</taxon>
        <taxon>Papilionoideae</taxon>
        <taxon>50 kb inversion clade</taxon>
        <taxon>NPAAA clade</taxon>
        <taxon>indigoferoid/millettioid clade</taxon>
        <taxon>Phaseoleae</taxon>
        <taxon>Canavalia</taxon>
    </lineage>
</organism>
<name>A0AAN9N367_CANGL</name>
<feature type="compositionally biased region" description="Basic and acidic residues" evidence="1">
    <location>
        <begin position="8"/>
        <end position="27"/>
    </location>
</feature>